<reference evidence="1" key="5">
    <citation type="journal article" date="2021" name="G3 (Bethesda)">
        <title>Aegilops tauschii genome assembly Aet v5.0 features greater sequence contiguity and improved annotation.</title>
        <authorList>
            <person name="Wang L."/>
            <person name="Zhu T."/>
            <person name="Rodriguez J.C."/>
            <person name="Deal K.R."/>
            <person name="Dubcovsky J."/>
            <person name="McGuire P.E."/>
            <person name="Lux T."/>
            <person name="Spannagl M."/>
            <person name="Mayer K.F.X."/>
            <person name="Baldrich P."/>
            <person name="Meyers B.C."/>
            <person name="Huo N."/>
            <person name="Gu Y.Q."/>
            <person name="Zhou H."/>
            <person name="Devos K.M."/>
            <person name="Bennetzen J.L."/>
            <person name="Unver T."/>
            <person name="Budak H."/>
            <person name="Gulick P.J."/>
            <person name="Galiba G."/>
            <person name="Kalapos B."/>
            <person name="Nelson D.R."/>
            <person name="Li P."/>
            <person name="You F.M."/>
            <person name="Luo M.C."/>
            <person name="Dvorak J."/>
        </authorList>
    </citation>
    <scope>NUCLEOTIDE SEQUENCE [LARGE SCALE GENOMIC DNA]</scope>
    <source>
        <strain evidence="1">cv. AL8/78</strain>
    </source>
</reference>
<dbReference type="EnsemblPlants" id="AET1Gv20713200.7">
    <property type="protein sequence ID" value="AET1Gv20713200.7"/>
    <property type="gene ID" value="AET1Gv20713200"/>
</dbReference>
<organism evidence="1 2">
    <name type="scientific">Aegilops tauschii subsp. strangulata</name>
    <name type="common">Goatgrass</name>
    <dbReference type="NCBI Taxonomy" id="200361"/>
    <lineage>
        <taxon>Eukaryota</taxon>
        <taxon>Viridiplantae</taxon>
        <taxon>Streptophyta</taxon>
        <taxon>Embryophyta</taxon>
        <taxon>Tracheophyta</taxon>
        <taxon>Spermatophyta</taxon>
        <taxon>Magnoliopsida</taxon>
        <taxon>Liliopsida</taxon>
        <taxon>Poales</taxon>
        <taxon>Poaceae</taxon>
        <taxon>BOP clade</taxon>
        <taxon>Pooideae</taxon>
        <taxon>Triticodae</taxon>
        <taxon>Triticeae</taxon>
        <taxon>Triticinae</taxon>
        <taxon>Aegilops</taxon>
    </lineage>
</organism>
<dbReference type="AlphaFoldDB" id="A0A452ZCK9"/>
<evidence type="ECO:0000313" key="2">
    <source>
        <dbReference type="Proteomes" id="UP000015105"/>
    </source>
</evidence>
<keyword evidence="2" id="KW-1185">Reference proteome</keyword>
<reference evidence="1" key="3">
    <citation type="journal article" date="2017" name="Nature">
        <title>Genome sequence of the progenitor of the wheat D genome Aegilops tauschii.</title>
        <authorList>
            <person name="Luo M.C."/>
            <person name="Gu Y.Q."/>
            <person name="Puiu D."/>
            <person name="Wang H."/>
            <person name="Twardziok S.O."/>
            <person name="Deal K.R."/>
            <person name="Huo N."/>
            <person name="Zhu T."/>
            <person name="Wang L."/>
            <person name="Wang Y."/>
            <person name="McGuire P.E."/>
            <person name="Liu S."/>
            <person name="Long H."/>
            <person name="Ramasamy R.K."/>
            <person name="Rodriguez J.C."/>
            <person name="Van S.L."/>
            <person name="Yuan L."/>
            <person name="Wang Z."/>
            <person name="Xia Z."/>
            <person name="Xiao L."/>
            <person name="Anderson O.D."/>
            <person name="Ouyang S."/>
            <person name="Liang Y."/>
            <person name="Zimin A.V."/>
            <person name="Pertea G."/>
            <person name="Qi P."/>
            <person name="Bennetzen J.L."/>
            <person name="Dai X."/>
            <person name="Dawson M.W."/>
            <person name="Muller H.G."/>
            <person name="Kugler K."/>
            <person name="Rivarola-Duarte L."/>
            <person name="Spannagl M."/>
            <person name="Mayer K.F.X."/>
            <person name="Lu F.H."/>
            <person name="Bevan M.W."/>
            <person name="Leroy P."/>
            <person name="Li P."/>
            <person name="You F.M."/>
            <person name="Sun Q."/>
            <person name="Liu Z."/>
            <person name="Lyons E."/>
            <person name="Wicker T."/>
            <person name="Salzberg S.L."/>
            <person name="Devos K.M."/>
            <person name="Dvorak J."/>
        </authorList>
    </citation>
    <scope>NUCLEOTIDE SEQUENCE [LARGE SCALE GENOMIC DNA]</scope>
    <source>
        <strain evidence="1">cv. AL8/78</strain>
    </source>
</reference>
<evidence type="ECO:0000313" key="1">
    <source>
        <dbReference type="EnsemblPlants" id="AET1Gv20713200.7"/>
    </source>
</evidence>
<dbReference type="Proteomes" id="UP000015105">
    <property type="component" value="Chromosome 1D"/>
</dbReference>
<sequence>MGSLDNISLRSSHGNVDWIFDSSQRNRGCKNAPFIPRRFVMCVSYTCT</sequence>
<reference evidence="2" key="2">
    <citation type="journal article" date="2017" name="Nat. Plants">
        <title>The Aegilops tauschii genome reveals multiple impacts of transposons.</title>
        <authorList>
            <person name="Zhao G."/>
            <person name="Zou C."/>
            <person name="Li K."/>
            <person name="Wang K."/>
            <person name="Li T."/>
            <person name="Gao L."/>
            <person name="Zhang X."/>
            <person name="Wang H."/>
            <person name="Yang Z."/>
            <person name="Liu X."/>
            <person name="Jiang W."/>
            <person name="Mao L."/>
            <person name="Kong X."/>
            <person name="Jiao Y."/>
            <person name="Jia J."/>
        </authorList>
    </citation>
    <scope>NUCLEOTIDE SEQUENCE [LARGE SCALE GENOMIC DNA]</scope>
    <source>
        <strain evidence="2">cv. AL8/78</strain>
    </source>
</reference>
<protein>
    <submittedName>
        <fullName evidence="1">Uncharacterized protein</fullName>
    </submittedName>
</protein>
<accession>A0A452ZCK9</accession>
<reference evidence="2" key="1">
    <citation type="journal article" date="2014" name="Science">
        <title>Ancient hybridizations among the ancestral genomes of bread wheat.</title>
        <authorList>
            <consortium name="International Wheat Genome Sequencing Consortium,"/>
            <person name="Marcussen T."/>
            <person name="Sandve S.R."/>
            <person name="Heier L."/>
            <person name="Spannagl M."/>
            <person name="Pfeifer M."/>
            <person name="Jakobsen K.S."/>
            <person name="Wulff B.B."/>
            <person name="Steuernagel B."/>
            <person name="Mayer K.F."/>
            <person name="Olsen O.A."/>
        </authorList>
    </citation>
    <scope>NUCLEOTIDE SEQUENCE [LARGE SCALE GENOMIC DNA]</scope>
    <source>
        <strain evidence="2">cv. AL8/78</strain>
    </source>
</reference>
<proteinExistence type="predicted"/>
<name>A0A452ZCK9_AEGTS</name>
<dbReference type="Gramene" id="AET1Gv20713200.7">
    <property type="protein sequence ID" value="AET1Gv20713200.7"/>
    <property type="gene ID" value="AET1Gv20713200"/>
</dbReference>
<reference evidence="1" key="4">
    <citation type="submission" date="2019-03" db="UniProtKB">
        <authorList>
            <consortium name="EnsemblPlants"/>
        </authorList>
    </citation>
    <scope>IDENTIFICATION</scope>
</reference>